<sequence>MVPRQNQVSDQMRSLIFKFLYEDFKPEREVARTLNIPKSTVNSIIKKFEETEQVSISTRGGARNTIITQLCKTSWYSVPHFYQVSPFRWLISTTFIAYLEHTFFEYRCNLLSIITIIAPQTNA</sequence>
<dbReference type="EMBL" id="JWZT01004123">
    <property type="protein sequence ID" value="KII64687.1"/>
    <property type="molecule type" value="Genomic_DNA"/>
</dbReference>
<comment type="caution">
    <text evidence="1">The sequence shown here is derived from an EMBL/GenBank/DDBJ whole genome shotgun (WGS) entry which is preliminary data.</text>
</comment>
<reference evidence="1 2" key="1">
    <citation type="journal article" date="2014" name="Genome Biol. Evol.">
        <title>The genome of the myxosporean Thelohanellus kitauei shows adaptations to nutrient acquisition within its fish host.</title>
        <authorList>
            <person name="Yang Y."/>
            <person name="Xiong J."/>
            <person name="Zhou Z."/>
            <person name="Huo F."/>
            <person name="Miao W."/>
            <person name="Ran C."/>
            <person name="Liu Y."/>
            <person name="Zhang J."/>
            <person name="Feng J."/>
            <person name="Wang M."/>
            <person name="Wang M."/>
            <person name="Wang L."/>
            <person name="Yao B."/>
        </authorList>
    </citation>
    <scope>NUCLEOTIDE SEQUENCE [LARGE SCALE GENOMIC DNA]</scope>
    <source>
        <strain evidence="1">Wuqing</strain>
    </source>
</reference>
<gene>
    <name evidence="1" type="ORF">RF11_05476</name>
</gene>
<dbReference type="SUPFAM" id="SSF46689">
    <property type="entry name" value="Homeodomain-like"/>
    <property type="match status" value="1"/>
</dbReference>
<evidence type="ECO:0000313" key="2">
    <source>
        <dbReference type="Proteomes" id="UP000031668"/>
    </source>
</evidence>
<dbReference type="AlphaFoldDB" id="A0A0C2MSL9"/>
<proteinExistence type="predicted"/>
<dbReference type="Proteomes" id="UP000031668">
    <property type="component" value="Unassembled WGS sequence"/>
</dbReference>
<dbReference type="InterPro" id="IPR036388">
    <property type="entry name" value="WH-like_DNA-bd_sf"/>
</dbReference>
<protein>
    <submittedName>
        <fullName evidence="1">Uncharacterized protein</fullName>
    </submittedName>
</protein>
<dbReference type="Gene3D" id="1.10.10.10">
    <property type="entry name" value="Winged helix-like DNA-binding domain superfamily/Winged helix DNA-binding domain"/>
    <property type="match status" value="1"/>
</dbReference>
<evidence type="ECO:0000313" key="1">
    <source>
        <dbReference type="EMBL" id="KII64687.1"/>
    </source>
</evidence>
<accession>A0A0C2MSL9</accession>
<keyword evidence="2" id="KW-1185">Reference proteome</keyword>
<dbReference type="InterPro" id="IPR009057">
    <property type="entry name" value="Homeodomain-like_sf"/>
</dbReference>
<dbReference type="OrthoDB" id="8939043at2759"/>
<organism evidence="1 2">
    <name type="scientific">Thelohanellus kitauei</name>
    <name type="common">Myxosporean</name>
    <dbReference type="NCBI Taxonomy" id="669202"/>
    <lineage>
        <taxon>Eukaryota</taxon>
        <taxon>Metazoa</taxon>
        <taxon>Cnidaria</taxon>
        <taxon>Myxozoa</taxon>
        <taxon>Myxosporea</taxon>
        <taxon>Bivalvulida</taxon>
        <taxon>Platysporina</taxon>
        <taxon>Myxobolidae</taxon>
        <taxon>Thelohanellus</taxon>
    </lineage>
</organism>
<name>A0A0C2MSL9_THEKT</name>